<evidence type="ECO:0000313" key="2">
    <source>
        <dbReference type="EMBL" id="GBC04142.1"/>
    </source>
</evidence>
<evidence type="ECO:0000313" key="4">
    <source>
        <dbReference type="Proteomes" id="UP000247702"/>
    </source>
</evidence>
<evidence type="ECO:0000313" key="3">
    <source>
        <dbReference type="EMBL" id="GET03696.1"/>
    </source>
</evidence>
<dbReference type="Proteomes" id="UP000247702">
    <property type="component" value="Unassembled WGS sequence"/>
</dbReference>
<gene>
    <name evidence="3" type="ORF">RCL2_003002400</name>
    <name evidence="2" type="ORF">RclHR1_05530011</name>
</gene>
<evidence type="ECO:0000256" key="1">
    <source>
        <dbReference type="SAM" id="MobiDB-lite"/>
    </source>
</evidence>
<dbReference type="AlphaFoldDB" id="A0A2Z6S652"/>
<dbReference type="EMBL" id="BLAL01000324">
    <property type="protein sequence ID" value="GET03696.1"/>
    <property type="molecule type" value="Genomic_DNA"/>
</dbReference>
<feature type="region of interest" description="Disordered" evidence="1">
    <location>
        <begin position="115"/>
        <end position="134"/>
    </location>
</feature>
<organism evidence="2 4">
    <name type="scientific">Rhizophagus clarus</name>
    <dbReference type="NCBI Taxonomy" id="94130"/>
    <lineage>
        <taxon>Eukaryota</taxon>
        <taxon>Fungi</taxon>
        <taxon>Fungi incertae sedis</taxon>
        <taxon>Mucoromycota</taxon>
        <taxon>Glomeromycotina</taxon>
        <taxon>Glomeromycetes</taxon>
        <taxon>Glomerales</taxon>
        <taxon>Glomeraceae</taxon>
        <taxon>Rhizophagus</taxon>
    </lineage>
</organism>
<keyword evidence="4" id="KW-1185">Reference proteome</keyword>
<proteinExistence type="predicted"/>
<sequence>MFPQMLPQEKYIILSLLKHFERIGNVRNPFVRLSEIFNYKYSPSQLSNHYRNYLNPQLYLGDLSDEEMNFIDDWISHNRTGIGAIRWMTLIEKLKRRFGLLRSENKVKNYWYSKQKRSRNSCQRRRRSSTSSRTSTIVSATIPISMTILPFDPTATLTPPLYDDYTYQQRQRNYLLPTLECDFRPKPDNFLFEKFL</sequence>
<dbReference type="Proteomes" id="UP000615446">
    <property type="component" value="Unassembled WGS sequence"/>
</dbReference>
<protein>
    <recommendedName>
        <fullName evidence="5">HTH myb-type domain-containing protein</fullName>
    </recommendedName>
</protein>
<name>A0A2Z6S652_9GLOM</name>
<comment type="caution">
    <text evidence="2">The sequence shown here is derived from an EMBL/GenBank/DDBJ whole genome shotgun (WGS) entry which is preliminary data.</text>
</comment>
<evidence type="ECO:0008006" key="5">
    <source>
        <dbReference type="Google" id="ProtNLM"/>
    </source>
</evidence>
<dbReference type="OrthoDB" id="2307630at2759"/>
<feature type="compositionally biased region" description="Basic residues" evidence="1">
    <location>
        <begin position="115"/>
        <end position="128"/>
    </location>
</feature>
<reference evidence="3" key="2">
    <citation type="submission" date="2019-10" db="EMBL/GenBank/DDBJ databases">
        <title>Conservation and host-specific expression of non-tandemly repeated heterogenous ribosome RNA gene in arbuscular mycorrhizal fungi.</title>
        <authorList>
            <person name="Maeda T."/>
            <person name="Kobayashi Y."/>
            <person name="Nakagawa T."/>
            <person name="Ezawa T."/>
            <person name="Yamaguchi K."/>
            <person name="Bino T."/>
            <person name="Nishimoto Y."/>
            <person name="Shigenobu S."/>
            <person name="Kawaguchi M."/>
        </authorList>
    </citation>
    <scope>NUCLEOTIDE SEQUENCE</scope>
    <source>
        <strain evidence="3">HR1</strain>
    </source>
</reference>
<reference evidence="2 4" key="1">
    <citation type="submission" date="2017-11" db="EMBL/GenBank/DDBJ databases">
        <title>The genome of Rhizophagus clarus HR1 reveals common genetic basis of auxotrophy among arbuscular mycorrhizal fungi.</title>
        <authorList>
            <person name="Kobayashi Y."/>
        </authorList>
    </citation>
    <scope>NUCLEOTIDE SEQUENCE [LARGE SCALE GENOMIC DNA]</scope>
    <source>
        <strain evidence="2 4">HR1</strain>
    </source>
</reference>
<accession>A0A2Z6S652</accession>
<dbReference type="EMBL" id="BEXD01003930">
    <property type="protein sequence ID" value="GBC04142.1"/>
    <property type="molecule type" value="Genomic_DNA"/>
</dbReference>